<dbReference type="Proteomes" id="UP000667349">
    <property type="component" value="Unassembled WGS sequence"/>
</dbReference>
<dbReference type="SMART" id="SM00360">
    <property type="entry name" value="RRM"/>
    <property type="match status" value="2"/>
</dbReference>
<protein>
    <submittedName>
        <fullName evidence="5">TIA1 protein</fullName>
    </submittedName>
</protein>
<organism evidence="5 6">
    <name type="scientific">Acromyrmex insinuator</name>
    <dbReference type="NCBI Taxonomy" id="230686"/>
    <lineage>
        <taxon>Eukaryota</taxon>
        <taxon>Metazoa</taxon>
        <taxon>Ecdysozoa</taxon>
        <taxon>Arthropoda</taxon>
        <taxon>Hexapoda</taxon>
        <taxon>Insecta</taxon>
        <taxon>Pterygota</taxon>
        <taxon>Neoptera</taxon>
        <taxon>Endopterygota</taxon>
        <taxon>Hymenoptera</taxon>
        <taxon>Apocrita</taxon>
        <taxon>Aculeata</taxon>
        <taxon>Formicoidea</taxon>
        <taxon>Formicidae</taxon>
        <taxon>Myrmicinae</taxon>
        <taxon>Acromyrmex</taxon>
    </lineage>
</organism>
<feature type="non-terminal residue" evidence="5">
    <location>
        <position position="515"/>
    </location>
</feature>
<evidence type="ECO:0000256" key="1">
    <source>
        <dbReference type="ARBA" id="ARBA00022884"/>
    </source>
</evidence>
<dbReference type="PANTHER" id="PTHR10352">
    <property type="entry name" value="EUKARYOTIC TRANSLATION INITIATION FACTOR 3 SUBUNIT G"/>
    <property type="match status" value="1"/>
</dbReference>
<dbReference type="InterPro" id="IPR035979">
    <property type="entry name" value="RBD_domain_sf"/>
</dbReference>
<feature type="compositionally biased region" description="Basic and acidic residues" evidence="3">
    <location>
        <begin position="159"/>
        <end position="182"/>
    </location>
</feature>
<dbReference type="PROSITE" id="PS50102">
    <property type="entry name" value="RRM"/>
    <property type="match status" value="2"/>
</dbReference>
<name>A0A836ESS6_9HYME</name>
<evidence type="ECO:0000259" key="4">
    <source>
        <dbReference type="PROSITE" id="PS50102"/>
    </source>
</evidence>
<feature type="region of interest" description="Disordered" evidence="3">
    <location>
        <begin position="139"/>
        <end position="182"/>
    </location>
</feature>
<evidence type="ECO:0000313" key="6">
    <source>
        <dbReference type="Proteomes" id="UP000667349"/>
    </source>
</evidence>
<evidence type="ECO:0000313" key="5">
    <source>
        <dbReference type="EMBL" id="KAG5307478.1"/>
    </source>
</evidence>
<dbReference type="FunFam" id="3.30.70.330:FF:000317">
    <property type="entry name" value="Rox8, isoform B"/>
    <property type="match status" value="1"/>
</dbReference>
<dbReference type="Gene3D" id="3.30.70.330">
    <property type="match status" value="3"/>
</dbReference>
<reference evidence="5" key="1">
    <citation type="submission" date="2020-02" db="EMBL/GenBank/DDBJ databases">
        <title>Relaxed selection underlies rapid genomic changes in the transitions from sociality to social parasitism in ants.</title>
        <authorList>
            <person name="Bi X."/>
        </authorList>
    </citation>
    <scope>NUCLEOTIDE SEQUENCE</scope>
    <source>
        <strain evidence="5">BGI-DK2013a</strain>
        <tissue evidence="5">Whole body</tissue>
    </source>
</reference>
<dbReference type="SUPFAM" id="SSF54928">
    <property type="entry name" value="RNA-binding domain, RBD"/>
    <property type="match status" value="3"/>
</dbReference>
<gene>
    <name evidence="5" type="primary">Tia1</name>
    <name evidence="5" type="ORF">G6Z75_0002763</name>
</gene>
<accession>A0A836ESS6</accession>
<feature type="domain" description="RRM" evidence="4">
    <location>
        <begin position="145"/>
        <end position="232"/>
    </location>
</feature>
<dbReference type="InterPro" id="IPR000504">
    <property type="entry name" value="RRM_dom"/>
</dbReference>
<comment type="caution">
    <text evidence="5">The sequence shown here is derived from an EMBL/GenBank/DDBJ whole genome shotgun (WGS) entry which is preliminary data.</text>
</comment>
<dbReference type="InterPro" id="IPR012677">
    <property type="entry name" value="Nucleotide-bd_a/b_plait_sf"/>
</dbReference>
<feature type="non-terminal residue" evidence="5">
    <location>
        <position position="1"/>
    </location>
</feature>
<proteinExistence type="predicted"/>
<dbReference type="Pfam" id="PF00076">
    <property type="entry name" value="RRM_1"/>
    <property type="match status" value="2"/>
</dbReference>
<evidence type="ECO:0000256" key="3">
    <source>
        <dbReference type="SAM" id="MobiDB-lite"/>
    </source>
</evidence>
<dbReference type="GO" id="GO:0003723">
    <property type="term" value="F:RNA binding"/>
    <property type="evidence" value="ECO:0007669"/>
    <property type="project" value="UniProtKB-UniRule"/>
</dbReference>
<dbReference type="EMBL" id="JAANHZ010000734">
    <property type="protein sequence ID" value="KAG5307478.1"/>
    <property type="molecule type" value="Genomic_DNA"/>
</dbReference>
<dbReference type="CDD" id="cd12354">
    <property type="entry name" value="RRM3_TIA1_like"/>
    <property type="match status" value="1"/>
</dbReference>
<sequence length="515" mass="55193">MAVAPGKNKLKMGSAGRYYGAYLIYDVANSCLAALHAKMPPPVVVTRTNPPSPVHVQNPQHYHIFVGDLSPEIETHTLREAFSAFGEISCTTSAFTKLHEYCLIGEKRGTAVRGIEISDSNLNSAFERQPCSVAKQLETGKAPPKSTFVRKAPGGKSGRRIEETSGEYEEKTRTPAMEKERDCRVVRDPQTLKSKGYGFVSFVKKAEAESAIGNMNGQWLGGRSIRTNWATRKPPAPKSEANAKPLTFDEVYNQSSPTNCTVYCGGLTNGLTEELMQKTFSPFGSIQEIRVFKDKGYAFIRFSTKESATHAIVAVHNTDINGQTVKCSWGKESGDPNNAQQTGQALSSATYPYYAAAAAAAAAAAGVAGVGGVGGVGGAGQLGYWYPPQSYPTTATQMQAGGFLQGMQGYTYGQFAGYQQAQYMGMGMGAVHAAGTAAGWGQGLPGGPQLPPHHATTVTAPPGVQAAPPPPPPPAQMMAYPMQQFQYFQHIHYYITIENNAFINLMEMEGKSARG</sequence>
<evidence type="ECO:0000256" key="2">
    <source>
        <dbReference type="PROSITE-ProRule" id="PRU00176"/>
    </source>
</evidence>
<keyword evidence="6" id="KW-1185">Reference proteome</keyword>
<dbReference type="AlphaFoldDB" id="A0A836ESS6"/>
<keyword evidence="1 2" id="KW-0694">RNA-binding</keyword>
<feature type="domain" description="RRM" evidence="4">
    <location>
        <begin position="260"/>
        <end position="332"/>
    </location>
</feature>